<dbReference type="HAMAP" id="MF_00902">
    <property type="entry name" value="TatC"/>
    <property type="match status" value="1"/>
</dbReference>
<name>A0A4R1K8M3_9BACT</name>
<dbReference type="GO" id="GO:0033281">
    <property type="term" value="C:TAT protein transport complex"/>
    <property type="evidence" value="ECO:0007669"/>
    <property type="project" value="UniProtKB-UniRule"/>
</dbReference>
<keyword evidence="2 5" id="KW-0812">Transmembrane</keyword>
<comment type="subcellular location">
    <subcellularLocation>
        <location evidence="5">Cell membrane</location>
        <topology evidence="5">Multi-pass membrane protein</topology>
    </subcellularLocation>
    <subcellularLocation>
        <location evidence="1">Membrane</location>
        <topology evidence="1">Multi-pass membrane protein</topology>
    </subcellularLocation>
</comment>
<dbReference type="AlphaFoldDB" id="A0A4R1K8M3"/>
<sequence>MPNEKETGVEAKLPLMTHLEELRKRLIRVAIILLLIFCVVYNQSQFFMDFVTAPLIKALPEHATLSMIKLTEGFFVELKLCAMVALFFGMPFVFYELWKFIAPGLYAQEKKYVVSFVVFASLLFVGGAAFAYYGAFPFGFKFFLTYAQGGNITATLSLQEYLDFFVKMVLAFGLVFEMPVFTFFLAKMGFVTSHMMNKYRKYSYLGIFIIAAILTPPDVFSQMMMACPMIILYEVSVRVAKLFGRKRVIKEEDVYA</sequence>
<dbReference type="PRINTS" id="PR01840">
    <property type="entry name" value="TATCFAMILY"/>
</dbReference>
<dbReference type="Proteomes" id="UP000294614">
    <property type="component" value="Unassembled WGS sequence"/>
</dbReference>
<evidence type="ECO:0000256" key="3">
    <source>
        <dbReference type="ARBA" id="ARBA00022989"/>
    </source>
</evidence>
<evidence type="ECO:0000313" key="7">
    <source>
        <dbReference type="Proteomes" id="UP000294614"/>
    </source>
</evidence>
<feature type="transmembrane region" description="Helical" evidence="5">
    <location>
        <begin position="116"/>
        <end position="135"/>
    </location>
</feature>
<evidence type="ECO:0000256" key="1">
    <source>
        <dbReference type="ARBA" id="ARBA00004141"/>
    </source>
</evidence>
<dbReference type="EMBL" id="SMGG01000006">
    <property type="protein sequence ID" value="TCK59479.1"/>
    <property type="molecule type" value="Genomic_DNA"/>
</dbReference>
<feature type="transmembrane region" description="Helical" evidence="5">
    <location>
        <begin position="164"/>
        <end position="190"/>
    </location>
</feature>
<comment type="caution">
    <text evidence="6">The sequence shown here is derived from an EMBL/GenBank/DDBJ whole genome shotgun (WGS) entry which is preliminary data.</text>
</comment>
<dbReference type="NCBIfam" id="TIGR00945">
    <property type="entry name" value="tatC"/>
    <property type="match status" value="1"/>
</dbReference>
<comment type="similarity">
    <text evidence="5">Belongs to the TatC family.</text>
</comment>
<feature type="transmembrane region" description="Helical" evidence="5">
    <location>
        <begin position="26"/>
        <end position="44"/>
    </location>
</feature>
<gene>
    <name evidence="5" type="primary">tatC</name>
    <name evidence="6" type="ORF">C8D98_2413</name>
</gene>
<accession>A0A4R1K8M3</accession>
<feature type="transmembrane region" description="Helical" evidence="5">
    <location>
        <begin position="202"/>
        <end position="217"/>
    </location>
</feature>
<dbReference type="GO" id="GO:0065002">
    <property type="term" value="P:intracellular protein transmembrane transport"/>
    <property type="evidence" value="ECO:0007669"/>
    <property type="project" value="TreeGrafter"/>
</dbReference>
<keyword evidence="5" id="KW-0813">Transport</keyword>
<dbReference type="GO" id="GO:0043953">
    <property type="term" value="P:protein transport by the Tat complex"/>
    <property type="evidence" value="ECO:0007669"/>
    <property type="project" value="UniProtKB-UniRule"/>
</dbReference>
<keyword evidence="7" id="KW-1185">Reference proteome</keyword>
<keyword evidence="4 5" id="KW-0472">Membrane</keyword>
<dbReference type="PANTHER" id="PTHR30371:SF0">
    <property type="entry name" value="SEC-INDEPENDENT PROTEIN TRANSLOCASE PROTEIN TATC, CHLOROPLASTIC-RELATED"/>
    <property type="match status" value="1"/>
</dbReference>
<evidence type="ECO:0000256" key="2">
    <source>
        <dbReference type="ARBA" id="ARBA00022692"/>
    </source>
</evidence>
<evidence type="ECO:0000256" key="5">
    <source>
        <dbReference type="HAMAP-Rule" id="MF_00902"/>
    </source>
</evidence>
<keyword evidence="5" id="KW-0653">Protein transport</keyword>
<proteinExistence type="inferred from homology"/>
<comment type="caution">
    <text evidence="5">Lacks conserved residue(s) required for the propagation of feature annotation.</text>
</comment>
<dbReference type="InterPro" id="IPR002033">
    <property type="entry name" value="TatC"/>
</dbReference>
<keyword evidence="5" id="KW-1003">Cell membrane</keyword>
<dbReference type="Pfam" id="PF00902">
    <property type="entry name" value="TatC"/>
    <property type="match status" value="1"/>
</dbReference>
<dbReference type="GO" id="GO:0009977">
    <property type="term" value="F:proton motive force dependent protein transmembrane transporter activity"/>
    <property type="evidence" value="ECO:0007669"/>
    <property type="project" value="TreeGrafter"/>
</dbReference>
<organism evidence="6 7">
    <name type="scientific">Seleniivibrio woodruffii</name>
    <dbReference type="NCBI Taxonomy" id="1078050"/>
    <lineage>
        <taxon>Bacteria</taxon>
        <taxon>Pseudomonadati</taxon>
        <taxon>Deferribacterota</taxon>
        <taxon>Deferribacteres</taxon>
        <taxon>Deferribacterales</taxon>
        <taxon>Geovibrionaceae</taxon>
        <taxon>Seleniivibrio</taxon>
    </lineage>
</organism>
<keyword evidence="5" id="KW-0811">Translocation</keyword>
<keyword evidence="3 5" id="KW-1133">Transmembrane helix</keyword>
<feature type="transmembrane region" description="Helical" evidence="5">
    <location>
        <begin position="74"/>
        <end position="95"/>
    </location>
</feature>
<reference evidence="6 7" key="1">
    <citation type="submission" date="2019-03" db="EMBL/GenBank/DDBJ databases">
        <title>Genomic Encyclopedia of Type Strains, Phase IV (KMG-IV): sequencing the most valuable type-strain genomes for metagenomic binning, comparative biology and taxonomic classification.</title>
        <authorList>
            <person name="Goeker M."/>
        </authorList>
    </citation>
    <scope>NUCLEOTIDE SEQUENCE [LARGE SCALE GENOMIC DNA]</scope>
    <source>
        <strain evidence="6 7">DSM 24984</strain>
    </source>
</reference>
<evidence type="ECO:0000313" key="6">
    <source>
        <dbReference type="EMBL" id="TCK59479.1"/>
    </source>
</evidence>
<protein>
    <recommendedName>
        <fullName evidence="5">Sec-independent protein translocase protein TatC</fullName>
    </recommendedName>
</protein>
<comment type="function">
    <text evidence="5">Part of the twin-arginine translocation (Tat) system that transports large folded proteins containing a characteristic twin-arginine motif in their signal peptide across membranes.</text>
</comment>
<comment type="subunit">
    <text evidence="5">Forms a complex with TatA.</text>
</comment>
<dbReference type="RefSeq" id="WP_132874387.1">
    <property type="nucleotide sequence ID" value="NZ_SMGG01000006.1"/>
</dbReference>
<dbReference type="OrthoDB" id="9777044at2"/>
<evidence type="ECO:0000256" key="4">
    <source>
        <dbReference type="ARBA" id="ARBA00023136"/>
    </source>
</evidence>
<dbReference type="PANTHER" id="PTHR30371">
    <property type="entry name" value="SEC-INDEPENDENT PROTEIN TRANSLOCASE PROTEIN TATC"/>
    <property type="match status" value="1"/>
</dbReference>